<feature type="region of interest" description="Disordered" evidence="2">
    <location>
        <begin position="1253"/>
        <end position="1307"/>
    </location>
</feature>
<evidence type="ECO:0000256" key="2">
    <source>
        <dbReference type="SAM" id="MobiDB-lite"/>
    </source>
</evidence>
<protein>
    <recommendedName>
        <fullName evidence="3">Pleckstrin homology domain-containing protein</fullName>
    </recommendedName>
</protein>
<gene>
    <name evidence="4" type="ORF">PRK78_003380</name>
</gene>
<feature type="compositionally biased region" description="Polar residues" evidence="2">
    <location>
        <begin position="918"/>
        <end position="928"/>
    </location>
</feature>
<evidence type="ECO:0000313" key="5">
    <source>
        <dbReference type="Proteomes" id="UP001219355"/>
    </source>
</evidence>
<feature type="compositionally biased region" description="Low complexity" evidence="2">
    <location>
        <begin position="1189"/>
        <end position="1203"/>
    </location>
</feature>
<feature type="region of interest" description="Disordered" evidence="2">
    <location>
        <begin position="1090"/>
        <end position="1130"/>
    </location>
</feature>
<feature type="coiled-coil region" evidence="1">
    <location>
        <begin position="154"/>
        <end position="220"/>
    </location>
</feature>
<feature type="compositionally biased region" description="Basic residues" evidence="2">
    <location>
        <begin position="1115"/>
        <end position="1128"/>
    </location>
</feature>
<feature type="region of interest" description="Disordered" evidence="2">
    <location>
        <begin position="1"/>
        <end position="63"/>
    </location>
</feature>
<dbReference type="GO" id="GO:0015631">
    <property type="term" value="F:tubulin binding"/>
    <property type="evidence" value="ECO:0007669"/>
    <property type="project" value="TreeGrafter"/>
</dbReference>
<dbReference type="GO" id="GO:0005543">
    <property type="term" value="F:phospholipid binding"/>
    <property type="evidence" value="ECO:0007669"/>
    <property type="project" value="InterPro"/>
</dbReference>
<evidence type="ECO:0000259" key="3">
    <source>
        <dbReference type="Pfam" id="PF12814"/>
    </source>
</evidence>
<accession>A0AAF0IIB9</accession>
<dbReference type="Proteomes" id="UP001219355">
    <property type="component" value="Chromosome 2"/>
</dbReference>
<dbReference type="GO" id="GO:0005739">
    <property type="term" value="C:mitochondrion"/>
    <property type="evidence" value="ECO:0007669"/>
    <property type="project" value="TreeGrafter"/>
</dbReference>
<feature type="compositionally biased region" description="Low complexity" evidence="2">
    <location>
        <begin position="791"/>
        <end position="803"/>
    </location>
</feature>
<organism evidence="4 5">
    <name type="scientific">Emydomyces testavorans</name>
    <dbReference type="NCBI Taxonomy" id="2070801"/>
    <lineage>
        <taxon>Eukaryota</taxon>
        <taxon>Fungi</taxon>
        <taxon>Dikarya</taxon>
        <taxon>Ascomycota</taxon>
        <taxon>Pezizomycotina</taxon>
        <taxon>Eurotiomycetes</taxon>
        <taxon>Eurotiomycetidae</taxon>
        <taxon>Onygenales</taxon>
        <taxon>Nannizziopsiaceae</taxon>
        <taxon>Emydomyces</taxon>
    </lineage>
</organism>
<dbReference type="InterPro" id="IPR024774">
    <property type="entry name" value="PH_dom-Mcp5-type"/>
</dbReference>
<feature type="compositionally biased region" description="Polar residues" evidence="2">
    <location>
        <begin position="14"/>
        <end position="23"/>
    </location>
</feature>
<evidence type="ECO:0000313" key="4">
    <source>
        <dbReference type="EMBL" id="WEW57913.1"/>
    </source>
</evidence>
<dbReference type="PANTHER" id="PTHR28190">
    <property type="entry name" value="NUCLEAR MIGRATION PROTEIN NUM1"/>
    <property type="match status" value="1"/>
</dbReference>
<dbReference type="Gene3D" id="1.10.287.1490">
    <property type="match status" value="1"/>
</dbReference>
<reference evidence="4" key="1">
    <citation type="submission" date="2023-03" db="EMBL/GenBank/DDBJ databases">
        <title>Emydomyces testavorans Genome Sequence.</title>
        <authorList>
            <person name="Hoyer L."/>
        </authorList>
    </citation>
    <scope>NUCLEOTIDE SEQUENCE</scope>
    <source>
        <strain evidence="4">16-2883</strain>
    </source>
</reference>
<dbReference type="SUPFAM" id="SSF57997">
    <property type="entry name" value="Tropomyosin"/>
    <property type="match status" value="1"/>
</dbReference>
<sequence>MATDWETERDYLTQVPSSPSDSFYKTPPASLSRHSLHRRDSSPGPSSSPHPFPAGPRRDADSRNNVHIANDETISPLDPRRFTPTLHASLVSEILSLRRDLENKTREIDTLESSLENARTEAETFRQTVSKNAQEVRSLKRQLQSLEGGSNSAMTQLANERDEALENMSDVRKRLEVSQRKVQTQEQQFEQNQKLWDGERQKWDEERRNLERKVHVVEGRLKLVLNEIAAAEAFNADRTVPEDSDDLERDGAITRMSDATSITSDGAAERRRRSTTSIGNDRDVQTFRYSIRSQANGHPSKAEALNLADELAFDEEEENTGYIEDERPESQATIPEEHYAPNQFHSLDLKARKVLGLSFDGSDKLVPRPLQMDDTVDDNAKAISNPTRLEYQDMGIQYTPPPSPKLVPERAPLTFQSCGTQTVHSVQAMDEAQECEFSAKDATNAYETMDSSTITTAPMSTSSSSQTTDVLIVETKSQDESQTEVPSHYLTAIAETVSSATQTDIGKAEEIVQPRVQIPIPMIAVHPPRSNPPSPRSSVVLPPQTKCAASQTDFDLLVNTRSFAMQTEEIRVDKRSLNLATGLLPSAMPDRHLSPDMAELSSDLHIHSYCAPPTKSPRRKLRSPPPVESPPIFAKTKNLDTYQAYPGNNDNGPLTEDEHLDIRRPFRSSSLFAGFDDMSDDERPRKRRDLFCDDELLNRPMASYILKSGKLVSRNTPTLGIDLAMGHDEQFSPKEPSIKGTTLHRSTARSKSNAKRPARTQMKQTSAFKEPDMRRAAMISSSTAAHQSYRPRSPSAPSIGSSSTQNTVQPPFPVPVRFSSRKPRGSSEGAQSPTPYRNGNVSDHMGDAFLRKSRSAAVVSRMQHNDRQSPPTLSTSSVAPDSPQYPPMPFDEITAPRGGRGVQKRANRQPPSRAPSHSRANSTATTVQPTSVVDAIAQTMVGEWMWKYVRRRKSFGVSEAPKDGWETGKTAEEAVAANTGVRHKRWVWLAPYERAIMWSSKQPTSGPALLGKSGRKLIIQSVLDVKDENPLPKGASPQNQFNRSILILTPQRALKFTTLTVERHFIWLTALSFLSHSSVAMNDLAALPPLPQEEHLPRPPTAALRRNPIRDSIRVAKRKTSSNGKLKRSYPVQPAVVPEIPHIEGYGDEPIGEAADPPYVPRFSSHSRKRSNTAPRPVPSAFRSFSNQAPAPSTYSATTAGSSDLHSPSSIGPPGLHSGQSSFSRRTSEASGPISPGRANFFDAVGTVRMEAFVDRSEGSRQRGHRNRQIGKKKDPGYWPQSPDTDFPRSDDGSDMFFRNDDPFRGF</sequence>
<dbReference type="PANTHER" id="PTHR28190:SF2">
    <property type="entry name" value="MIGRATION PROTEIN, PUTATIVE (AFU_ORTHOLOGUE AFUA_2G07730)-RELATED"/>
    <property type="match status" value="1"/>
</dbReference>
<feature type="region of interest" description="Disordered" evidence="2">
    <location>
        <begin position="1143"/>
        <end position="1239"/>
    </location>
</feature>
<feature type="coiled-coil region" evidence="1">
    <location>
        <begin position="94"/>
        <end position="128"/>
    </location>
</feature>
<evidence type="ECO:0000256" key="1">
    <source>
        <dbReference type="SAM" id="Coils"/>
    </source>
</evidence>
<feature type="region of interest" description="Disordered" evidence="2">
    <location>
        <begin position="611"/>
        <end position="633"/>
    </location>
</feature>
<feature type="compositionally biased region" description="Polar residues" evidence="2">
    <location>
        <begin position="828"/>
        <end position="841"/>
    </location>
</feature>
<name>A0AAF0IIB9_9EURO</name>
<feature type="compositionally biased region" description="Basic residues" evidence="2">
    <location>
        <begin position="746"/>
        <end position="758"/>
    </location>
</feature>
<feature type="compositionally biased region" description="Polar residues" evidence="2">
    <location>
        <begin position="868"/>
        <end position="879"/>
    </location>
</feature>
<feature type="region of interest" description="Disordered" evidence="2">
    <location>
        <begin position="727"/>
        <end position="928"/>
    </location>
</feature>
<feature type="domain" description="Pleckstrin homology" evidence="3">
    <location>
        <begin position="931"/>
        <end position="1077"/>
    </location>
</feature>
<proteinExistence type="predicted"/>
<dbReference type="GO" id="GO:0000226">
    <property type="term" value="P:microtubule cytoskeleton organization"/>
    <property type="evidence" value="ECO:0007669"/>
    <property type="project" value="TreeGrafter"/>
</dbReference>
<feature type="compositionally biased region" description="Basic residues" evidence="2">
    <location>
        <begin position="1262"/>
        <end position="1271"/>
    </location>
</feature>
<dbReference type="GO" id="GO:0032065">
    <property type="term" value="P:maintenance of protein location in cell cortex"/>
    <property type="evidence" value="ECO:0007669"/>
    <property type="project" value="InterPro"/>
</dbReference>
<keyword evidence="1" id="KW-0175">Coiled coil</keyword>
<dbReference type="EMBL" id="CP120628">
    <property type="protein sequence ID" value="WEW57913.1"/>
    <property type="molecule type" value="Genomic_DNA"/>
</dbReference>
<dbReference type="Pfam" id="PF12814">
    <property type="entry name" value="Mcp5_PH"/>
    <property type="match status" value="1"/>
</dbReference>
<dbReference type="GO" id="GO:0005938">
    <property type="term" value="C:cell cortex"/>
    <property type="evidence" value="ECO:0007669"/>
    <property type="project" value="InterPro"/>
</dbReference>
<feature type="compositionally biased region" description="Basic and acidic residues" evidence="2">
    <location>
        <begin position="1286"/>
        <end position="1307"/>
    </location>
</feature>
<keyword evidence="5" id="KW-1185">Reference proteome</keyword>
<dbReference type="InterPro" id="IPR053005">
    <property type="entry name" value="Nuclear_Pos-Cytoskel_Interact"/>
</dbReference>
<feature type="compositionally biased region" description="Basic and acidic residues" evidence="2">
    <location>
        <begin position="1"/>
        <end position="11"/>
    </location>
</feature>